<dbReference type="InterPro" id="IPR005302">
    <property type="entry name" value="MoCF_Sase_C"/>
</dbReference>
<dbReference type="Proteomes" id="UP001242480">
    <property type="component" value="Unassembled WGS sequence"/>
</dbReference>
<gene>
    <name evidence="2" type="ORF">QO011_004675</name>
</gene>
<dbReference type="PANTHER" id="PTHR36930:SF1">
    <property type="entry name" value="MOSC DOMAIN-CONTAINING PROTEIN"/>
    <property type="match status" value="1"/>
</dbReference>
<dbReference type="EMBL" id="JAUSVX010000009">
    <property type="protein sequence ID" value="MDQ0471650.1"/>
    <property type="molecule type" value="Genomic_DNA"/>
</dbReference>
<dbReference type="InterPro" id="IPR052716">
    <property type="entry name" value="MOSC_domain"/>
</dbReference>
<evidence type="ECO:0000313" key="2">
    <source>
        <dbReference type="EMBL" id="MDQ0471650.1"/>
    </source>
</evidence>
<dbReference type="Pfam" id="PF03473">
    <property type="entry name" value="MOSC"/>
    <property type="match status" value="1"/>
</dbReference>
<comment type="caution">
    <text evidence="2">The sequence shown here is derived from an EMBL/GenBank/DDBJ whole genome shotgun (WGS) entry which is preliminary data.</text>
</comment>
<keyword evidence="3" id="KW-1185">Reference proteome</keyword>
<dbReference type="Gene3D" id="2.40.33.20">
    <property type="entry name" value="PK beta-barrel domain-like"/>
    <property type="match status" value="1"/>
</dbReference>
<organism evidence="2 3">
    <name type="scientific">Labrys wisconsinensis</name>
    <dbReference type="NCBI Taxonomy" id="425677"/>
    <lineage>
        <taxon>Bacteria</taxon>
        <taxon>Pseudomonadati</taxon>
        <taxon>Pseudomonadota</taxon>
        <taxon>Alphaproteobacteria</taxon>
        <taxon>Hyphomicrobiales</taxon>
        <taxon>Xanthobacteraceae</taxon>
        <taxon>Labrys</taxon>
    </lineage>
</organism>
<accession>A0ABU0JBK0</accession>
<protein>
    <recommendedName>
        <fullName evidence="1">MOSC domain-containing protein</fullName>
    </recommendedName>
</protein>
<evidence type="ECO:0000259" key="1">
    <source>
        <dbReference type="PROSITE" id="PS51340"/>
    </source>
</evidence>
<name>A0ABU0JBK0_9HYPH</name>
<feature type="domain" description="MOSC" evidence="1">
    <location>
        <begin position="37"/>
        <end position="193"/>
    </location>
</feature>
<reference evidence="2 3" key="1">
    <citation type="submission" date="2023-07" db="EMBL/GenBank/DDBJ databases">
        <title>Genomic Encyclopedia of Type Strains, Phase IV (KMG-IV): sequencing the most valuable type-strain genomes for metagenomic binning, comparative biology and taxonomic classification.</title>
        <authorList>
            <person name="Goeker M."/>
        </authorList>
    </citation>
    <scope>NUCLEOTIDE SEQUENCE [LARGE SCALE GENOMIC DNA]</scope>
    <source>
        <strain evidence="2 3">DSM 19619</strain>
    </source>
</reference>
<dbReference type="InterPro" id="IPR011037">
    <property type="entry name" value="Pyrv_Knase-like_insert_dom_sf"/>
</dbReference>
<dbReference type="PANTHER" id="PTHR36930">
    <property type="entry name" value="METAL-SULFUR CLUSTER BIOSYNTHESIS PROTEINS YUAD-RELATED"/>
    <property type="match status" value="1"/>
</dbReference>
<proteinExistence type="predicted"/>
<dbReference type="PROSITE" id="PS51340">
    <property type="entry name" value="MOSC"/>
    <property type="match status" value="1"/>
</dbReference>
<dbReference type="SUPFAM" id="SSF50800">
    <property type="entry name" value="PK beta-barrel domain-like"/>
    <property type="match status" value="1"/>
</dbReference>
<dbReference type="RefSeq" id="WP_307277176.1">
    <property type="nucleotide sequence ID" value="NZ_JAUSVX010000009.1"/>
</dbReference>
<sequence length="202" mass="21827">MADEGRRFGTEIAIAPVIKRKARAVSLAVGQGEEIATRRVEAIELTLEGIPGDRHAGFVRPADVRVPWFKRGDPIHNERQLSIVSIEELAEIAAALGIAEVEPEWLGANLAVAGLPAFSMIPRGTRLFFPSGAALAITDQNAPCRIAGAELARHQGGERLDFRFVEVSRRLRGVVATVDKAGRIAAGDALDVRVPEQWVWPG</sequence>
<evidence type="ECO:0000313" key="3">
    <source>
        <dbReference type="Proteomes" id="UP001242480"/>
    </source>
</evidence>